<evidence type="ECO:0000256" key="1">
    <source>
        <dbReference type="SAM" id="MobiDB-lite"/>
    </source>
</evidence>
<reference evidence="2 3" key="1">
    <citation type="journal article" date="2024" name="BMC Genomics">
        <title>Genome assembly of redclaw crayfish (Cherax quadricarinatus) provides insights into its immune adaptation and hypoxia tolerance.</title>
        <authorList>
            <person name="Liu Z."/>
            <person name="Zheng J."/>
            <person name="Li H."/>
            <person name="Fang K."/>
            <person name="Wang S."/>
            <person name="He J."/>
            <person name="Zhou D."/>
            <person name="Weng S."/>
            <person name="Chi M."/>
            <person name="Gu Z."/>
            <person name="He J."/>
            <person name="Li F."/>
            <person name="Wang M."/>
        </authorList>
    </citation>
    <scope>NUCLEOTIDE SEQUENCE [LARGE SCALE GENOMIC DNA]</scope>
    <source>
        <strain evidence="2">ZL_2023a</strain>
    </source>
</reference>
<evidence type="ECO:0000313" key="2">
    <source>
        <dbReference type="EMBL" id="KAK8727914.1"/>
    </source>
</evidence>
<organism evidence="2 3">
    <name type="scientific">Cherax quadricarinatus</name>
    <name type="common">Australian red claw crayfish</name>
    <dbReference type="NCBI Taxonomy" id="27406"/>
    <lineage>
        <taxon>Eukaryota</taxon>
        <taxon>Metazoa</taxon>
        <taxon>Ecdysozoa</taxon>
        <taxon>Arthropoda</taxon>
        <taxon>Crustacea</taxon>
        <taxon>Multicrustacea</taxon>
        <taxon>Malacostraca</taxon>
        <taxon>Eumalacostraca</taxon>
        <taxon>Eucarida</taxon>
        <taxon>Decapoda</taxon>
        <taxon>Pleocyemata</taxon>
        <taxon>Astacidea</taxon>
        <taxon>Parastacoidea</taxon>
        <taxon>Parastacidae</taxon>
        <taxon>Cherax</taxon>
    </lineage>
</organism>
<name>A0AAW0WJN4_CHEQU</name>
<dbReference type="Proteomes" id="UP001445076">
    <property type="component" value="Unassembled WGS sequence"/>
</dbReference>
<evidence type="ECO:0000313" key="3">
    <source>
        <dbReference type="Proteomes" id="UP001445076"/>
    </source>
</evidence>
<feature type="region of interest" description="Disordered" evidence="1">
    <location>
        <begin position="72"/>
        <end position="98"/>
    </location>
</feature>
<sequence>MAVFMHHPLLSVLSSRVGAPSLLFTSLLTDSLSLLFSKELREPGAPVGTAEMAEAAAATAEMAKAVTIKSVGNSNGRDNQIKTSRATHGKRQGGPGRALSFPLPSMSLTITTGTPYSILKRLILLN</sequence>
<gene>
    <name evidence="2" type="ORF">OTU49_009514</name>
</gene>
<accession>A0AAW0WJN4</accession>
<proteinExistence type="predicted"/>
<dbReference type="AlphaFoldDB" id="A0AAW0WJN4"/>
<comment type="caution">
    <text evidence="2">The sequence shown here is derived from an EMBL/GenBank/DDBJ whole genome shotgun (WGS) entry which is preliminary data.</text>
</comment>
<keyword evidence="3" id="KW-1185">Reference proteome</keyword>
<dbReference type="EMBL" id="JARKIK010000074">
    <property type="protein sequence ID" value="KAK8727914.1"/>
    <property type="molecule type" value="Genomic_DNA"/>
</dbReference>
<protein>
    <submittedName>
        <fullName evidence="2">Uncharacterized protein</fullName>
    </submittedName>
</protein>
<feature type="compositionally biased region" description="Polar residues" evidence="1">
    <location>
        <begin position="72"/>
        <end position="84"/>
    </location>
</feature>